<keyword evidence="1" id="KW-0812">Transmembrane</keyword>
<organism evidence="2 3">
    <name type="scientific">Paenibacillus mangrovi</name>
    <dbReference type="NCBI Taxonomy" id="2931978"/>
    <lineage>
        <taxon>Bacteria</taxon>
        <taxon>Bacillati</taxon>
        <taxon>Bacillota</taxon>
        <taxon>Bacilli</taxon>
        <taxon>Bacillales</taxon>
        <taxon>Paenibacillaceae</taxon>
        <taxon>Paenibacillus</taxon>
    </lineage>
</organism>
<feature type="transmembrane region" description="Helical" evidence="1">
    <location>
        <begin position="29"/>
        <end position="48"/>
    </location>
</feature>
<feature type="transmembrane region" description="Helical" evidence="1">
    <location>
        <begin position="104"/>
        <end position="134"/>
    </location>
</feature>
<gene>
    <name evidence="2" type="ORF">MUG84_03140</name>
</gene>
<dbReference type="RefSeq" id="WP_244719683.1">
    <property type="nucleotide sequence ID" value="NZ_JALIRP010000001.1"/>
</dbReference>
<accession>A0A9X2B0Q8</accession>
<proteinExistence type="predicted"/>
<sequence length="445" mass="47006">MDTATMMMLVLVASIAILIFLILKVKIHPFLSLILVCIFVGIATGMPLPKIATSIENGMAGTLGFLATVIGLGTILGKMLEVSGGAERLARTLLETMGEKRAPWAMTIVGLICGIPVFFEVGFVLLFPLVFIVAKQAKMSLLRVGIPLAVSLMVVHSMVPPHPAAFAITTTLGADVGKVILYALLVGTPTAILAGPIWAKFISKKCKTGVIKESEPSSETPSENLPGFGITLFTILLPLIIMVGKTVSTLFLAKDSAFLPIITFLGNPMIALLISVFVAYYTLGLSRGLKMKNLLTLTEQCFGPIAGILLIIGGGGAFNQILVDSGLGNELSKVLMSLNMNIIILAWLIAWLMHLAIGSATVAMISTAGMIAPMLAAYPGVSPEIIVLAIGSGAIGWCHVNDSSFWFVKEYLGLSLPDMFKSFTAACLIASFVSLGGILLLNLVI</sequence>
<feature type="transmembrane region" description="Helical" evidence="1">
    <location>
        <begin position="179"/>
        <end position="203"/>
    </location>
</feature>
<dbReference type="AlphaFoldDB" id="A0A9X2B0Q8"/>
<feature type="transmembrane region" description="Helical" evidence="1">
    <location>
        <begin position="256"/>
        <end position="281"/>
    </location>
</feature>
<feature type="transmembrane region" description="Helical" evidence="1">
    <location>
        <begin position="7"/>
        <end position="23"/>
    </location>
</feature>
<evidence type="ECO:0000313" key="3">
    <source>
        <dbReference type="Proteomes" id="UP001139347"/>
    </source>
</evidence>
<dbReference type="EMBL" id="JALIRP010000001">
    <property type="protein sequence ID" value="MCJ8010739.1"/>
    <property type="molecule type" value="Genomic_DNA"/>
</dbReference>
<name>A0A9X2B0Q8_9BACL</name>
<dbReference type="PIRSF" id="PIRSF002746">
    <property type="entry name" value="Gluconate_transporter"/>
    <property type="match status" value="1"/>
</dbReference>
<dbReference type="PANTHER" id="PTHR30354:SF6">
    <property type="entry name" value="D-SERINE TRANSPORTER DSDX"/>
    <property type="match status" value="1"/>
</dbReference>
<feature type="transmembrane region" description="Helical" evidence="1">
    <location>
        <begin position="423"/>
        <end position="444"/>
    </location>
</feature>
<keyword evidence="1" id="KW-1133">Transmembrane helix</keyword>
<protein>
    <submittedName>
        <fullName evidence="2">GntP family permease</fullName>
    </submittedName>
</protein>
<dbReference type="PANTHER" id="PTHR30354">
    <property type="entry name" value="GNT FAMILY GLUCONATE TRANSPORTER"/>
    <property type="match status" value="1"/>
</dbReference>
<dbReference type="NCBIfam" id="TIGR00791">
    <property type="entry name" value="gntP"/>
    <property type="match status" value="1"/>
</dbReference>
<feature type="transmembrane region" description="Helical" evidence="1">
    <location>
        <begin position="342"/>
        <end position="363"/>
    </location>
</feature>
<comment type="caution">
    <text evidence="2">The sequence shown here is derived from an EMBL/GenBank/DDBJ whole genome shotgun (WGS) entry which is preliminary data.</text>
</comment>
<feature type="transmembrane region" description="Helical" evidence="1">
    <location>
        <begin position="141"/>
        <end position="159"/>
    </location>
</feature>
<dbReference type="InterPro" id="IPR003474">
    <property type="entry name" value="Glcn_transporter"/>
</dbReference>
<feature type="transmembrane region" description="Helical" evidence="1">
    <location>
        <begin position="224"/>
        <end position="244"/>
    </location>
</feature>
<keyword evidence="1" id="KW-0472">Membrane</keyword>
<keyword evidence="3" id="KW-1185">Reference proteome</keyword>
<dbReference type="GO" id="GO:0015128">
    <property type="term" value="F:gluconate transmembrane transporter activity"/>
    <property type="evidence" value="ECO:0007669"/>
    <property type="project" value="InterPro"/>
</dbReference>
<feature type="transmembrane region" description="Helical" evidence="1">
    <location>
        <begin position="375"/>
        <end position="397"/>
    </location>
</feature>
<dbReference type="Proteomes" id="UP001139347">
    <property type="component" value="Unassembled WGS sequence"/>
</dbReference>
<reference evidence="2" key="1">
    <citation type="submission" date="2022-04" db="EMBL/GenBank/DDBJ databases">
        <title>Paenibacillus mangrovi sp. nov., a novel endophytic bacterium isolated from bark of Kandelia candel.</title>
        <authorList>
            <person name="Tuo L."/>
        </authorList>
    </citation>
    <scope>NUCLEOTIDE SEQUENCE</scope>
    <source>
        <strain evidence="2">KQZ6P-2</strain>
    </source>
</reference>
<evidence type="ECO:0000256" key="1">
    <source>
        <dbReference type="SAM" id="Phobius"/>
    </source>
</evidence>
<feature type="transmembrane region" description="Helical" evidence="1">
    <location>
        <begin position="302"/>
        <end position="322"/>
    </location>
</feature>
<evidence type="ECO:0000313" key="2">
    <source>
        <dbReference type="EMBL" id="MCJ8010739.1"/>
    </source>
</evidence>
<dbReference type="GO" id="GO:0005886">
    <property type="term" value="C:plasma membrane"/>
    <property type="evidence" value="ECO:0007669"/>
    <property type="project" value="TreeGrafter"/>
</dbReference>
<dbReference type="Pfam" id="PF02447">
    <property type="entry name" value="GntP_permease"/>
    <property type="match status" value="1"/>
</dbReference>